<sequence length="281" mass="31416">MVVVALSRATTPLIAYAALNTTLNELLQHVLEPAMGGSSAFGDADRLGVESFIDSNEERTLYGNRTLYRRTTGFRGDLAFNVSVSDLDPPNVIVIAVESFRFHDSHYLVGDEDPSNLFKGSNITVTPSFDKWAKRGIALRNYWSSWRTSRSVESLMFGQLPYDSVTRSGTTGGQRGTTLSGLPQLFKAKDYETFFTTGCVTDYDTDLGIKPSDWEGLEHRALDWGVHDDLTFQLLGDLLVNKTKAQRSRMAKGEAKKPLFLNHYTISSHVNYKQRWLKLGS</sequence>
<protein>
    <submittedName>
        <fullName evidence="2">Sulfatase-like protein</fullName>
    </submittedName>
</protein>
<organism evidence="2 3">
    <name type="scientific">Phytophthora infestans (strain T30-4)</name>
    <name type="common">Potato late blight agent</name>
    <dbReference type="NCBI Taxonomy" id="403677"/>
    <lineage>
        <taxon>Eukaryota</taxon>
        <taxon>Sar</taxon>
        <taxon>Stramenopiles</taxon>
        <taxon>Oomycota</taxon>
        <taxon>Peronosporomycetes</taxon>
        <taxon>Peronosporales</taxon>
        <taxon>Peronosporaceae</taxon>
        <taxon>Phytophthora</taxon>
    </lineage>
</organism>
<dbReference type="EMBL" id="GG688885">
    <property type="protein sequence ID" value="EEY54590.1"/>
    <property type="molecule type" value="Genomic_DNA"/>
</dbReference>
<proteinExistence type="predicted"/>
<dbReference type="OrthoDB" id="88649at2759"/>
<dbReference type="PANTHER" id="PTHR43751">
    <property type="entry name" value="SULFATASE"/>
    <property type="match status" value="1"/>
</dbReference>
<dbReference type="InterPro" id="IPR017850">
    <property type="entry name" value="Alkaline_phosphatase_core_sf"/>
</dbReference>
<dbReference type="RefSeq" id="XP_002909964.1">
    <property type="nucleotide sequence ID" value="XM_002909918.1"/>
</dbReference>
<gene>
    <name evidence="2" type="ORF">PITG_22137</name>
</gene>
<dbReference type="Gene3D" id="3.40.720.10">
    <property type="entry name" value="Alkaline Phosphatase, subunit A"/>
    <property type="match status" value="1"/>
</dbReference>
<dbReference type="InParanoid" id="D0RLW6"/>
<name>D0RLW6_PHYIT</name>
<reference evidence="3" key="1">
    <citation type="journal article" date="2009" name="Nature">
        <title>Genome sequence and analysis of the Irish potato famine pathogen Phytophthora infestans.</title>
        <authorList>
            <consortium name="The Broad Institute Genome Sequencing Platform"/>
            <person name="Haas B.J."/>
            <person name="Kamoun S."/>
            <person name="Zody M.C."/>
            <person name="Jiang R.H."/>
            <person name="Handsaker R.E."/>
            <person name="Cano L.M."/>
            <person name="Grabherr M."/>
            <person name="Kodira C.D."/>
            <person name="Raffaele S."/>
            <person name="Torto-Alalibo T."/>
            <person name="Bozkurt T.O."/>
            <person name="Ah-Fong A.M."/>
            <person name="Alvarado L."/>
            <person name="Anderson V.L."/>
            <person name="Armstrong M.R."/>
            <person name="Avrova A."/>
            <person name="Baxter L."/>
            <person name="Beynon J."/>
            <person name="Boevink P.C."/>
            <person name="Bollmann S.R."/>
            <person name="Bos J.I."/>
            <person name="Bulone V."/>
            <person name="Cai G."/>
            <person name="Cakir C."/>
            <person name="Carrington J.C."/>
            <person name="Chawner M."/>
            <person name="Conti L."/>
            <person name="Costanzo S."/>
            <person name="Ewan R."/>
            <person name="Fahlgren N."/>
            <person name="Fischbach M.A."/>
            <person name="Fugelstad J."/>
            <person name="Gilroy E.M."/>
            <person name="Gnerre S."/>
            <person name="Green P.J."/>
            <person name="Grenville-Briggs L.J."/>
            <person name="Griffith J."/>
            <person name="Grunwald N.J."/>
            <person name="Horn K."/>
            <person name="Horner N.R."/>
            <person name="Hu C.H."/>
            <person name="Huitema E."/>
            <person name="Jeong D.H."/>
            <person name="Jones A.M."/>
            <person name="Jones J.D."/>
            <person name="Jones R.W."/>
            <person name="Karlsson E.K."/>
            <person name="Kunjeti S.G."/>
            <person name="Lamour K."/>
            <person name="Liu Z."/>
            <person name="Ma L."/>
            <person name="Maclean D."/>
            <person name="Chibucos M.C."/>
            <person name="McDonald H."/>
            <person name="McWalters J."/>
            <person name="Meijer H.J."/>
            <person name="Morgan W."/>
            <person name="Morris P.F."/>
            <person name="Munro C.A."/>
            <person name="O'Neill K."/>
            <person name="Ospina-Giraldo M."/>
            <person name="Pinzon A."/>
            <person name="Pritchard L."/>
            <person name="Ramsahoye B."/>
            <person name="Ren Q."/>
            <person name="Restrepo S."/>
            <person name="Roy S."/>
            <person name="Sadanandom A."/>
            <person name="Savidor A."/>
            <person name="Schornack S."/>
            <person name="Schwartz D.C."/>
            <person name="Schumann U.D."/>
            <person name="Schwessinger B."/>
            <person name="Seyer L."/>
            <person name="Sharpe T."/>
            <person name="Silvar C."/>
            <person name="Song J."/>
            <person name="Studholme D.J."/>
            <person name="Sykes S."/>
            <person name="Thines M."/>
            <person name="van de Vondervoort P.J."/>
            <person name="Phuntumart V."/>
            <person name="Wawra S."/>
            <person name="Weide R."/>
            <person name="Win J."/>
            <person name="Young C."/>
            <person name="Zhou S."/>
            <person name="Fry W."/>
            <person name="Meyers B.C."/>
            <person name="van West P."/>
            <person name="Ristaino J."/>
            <person name="Govers F."/>
            <person name="Birch P.R."/>
            <person name="Whisson S.C."/>
            <person name="Judelson H.S."/>
            <person name="Nusbaum C."/>
        </authorList>
    </citation>
    <scope>NUCLEOTIDE SEQUENCE [LARGE SCALE GENOMIC DNA]</scope>
    <source>
        <strain evidence="3">T30-4</strain>
    </source>
</reference>
<dbReference type="InterPro" id="IPR052701">
    <property type="entry name" value="GAG_Ulvan_Degrading_Sulfatases"/>
</dbReference>
<dbReference type="Proteomes" id="UP000006643">
    <property type="component" value="Unassembled WGS sequence"/>
</dbReference>
<evidence type="ECO:0000259" key="1">
    <source>
        <dbReference type="Pfam" id="PF00884"/>
    </source>
</evidence>
<dbReference type="KEGG" id="pif:PITG_22137"/>
<evidence type="ECO:0000313" key="3">
    <source>
        <dbReference type="Proteomes" id="UP000006643"/>
    </source>
</evidence>
<dbReference type="GeneID" id="9468498"/>
<feature type="domain" description="Sulfatase N-terminal" evidence="1">
    <location>
        <begin position="90"/>
        <end position="277"/>
    </location>
</feature>
<dbReference type="eggNOG" id="ENOG502SKDT">
    <property type="taxonomic scope" value="Eukaryota"/>
</dbReference>
<evidence type="ECO:0000313" key="2">
    <source>
        <dbReference type="EMBL" id="EEY54590.1"/>
    </source>
</evidence>
<dbReference type="HOGENOM" id="CLU_991977_0_0_1"/>
<dbReference type="Pfam" id="PF00884">
    <property type="entry name" value="Sulfatase"/>
    <property type="match status" value="1"/>
</dbReference>
<dbReference type="VEuPathDB" id="FungiDB:PITG_22137"/>
<dbReference type="AlphaFoldDB" id="D0RLW6"/>
<dbReference type="SUPFAM" id="SSF53649">
    <property type="entry name" value="Alkaline phosphatase-like"/>
    <property type="match status" value="1"/>
</dbReference>
<dbReference type="STRING" id="403677.D0RLW6"/>
<dbReference type="InterPro" id="IPR000917">
    <property type="entry name" value="Sulfatase_N"/>
</dbReference>
<dbReference type="PANTHER" id="PTHR43751:SF3">
    <property type="entry name" value="SULFATASE N-TERMINAL DOMAIN-CONTAINING PROTEIN"/>
    <property type="match status" value="1"/>
</dbReference>
<accession>D0RLW6</accession>
<keyword evidence="3" id="KW-1185">Reference proteome</keyword>